<keyword evidence="3" id="KW-0378">Hydrolase</keyword>
<dbReference type="InterPro" id="IPR023631">
    <property type="entry name" value="Amidase_dom"/>
</dbReference>
<dbReference type="PATRIC" id="fig|1097667.3.peg.3040"/>
<dbReference type="Proteomes" id="UP000005143">
    <property type="component" value="Unassembled WGS sequence"/>
</dbReference>
<dbReference type="EMBL" id="AGUD01000241">
    <property type="protein sequence ID" value="EHN10107.1"/>
    <property type="molecule type" value="Genomic_DNA"/>
</dbReference>
<feature type="domain" description="Amidase" evidence="2">
    <location>
        <begin position="317"/>
        <end position="596"/>
    </location>
</feature>
<organism evidence="3 4">
    <name type="scientific">Patulibacter medicamentivorans</name>
    <dbReference type="NCBI Taxonomy" id="1097667"/>
    <lineage>
        <taxon>Bacteria</taxon>
        <taxon>Bacillati</taxon>
        <taxon>Actinomycetota</taxon>
        <taxon>Thermoleophilia</taxon>
        <taxon>Solirubrobacterales</taxon>
        <taxon>Patulibacteraceae</taxon>
        <taxon>Patulibacter</taxon>
    </lineage>
</organism>
<dbReference type="EC" id="3.5.1.4" evidence="3"/>
<accession>H0E8A6</accession>
<gene>
    <name evidence="3" type="ORF">PAI11_30670</name>
</gene>
<keyword evidence="3" id="KW-0808">Transferase</keyword>
<dbReference type="PANTHER" id="PTHR42678">
    <property type="entry name" value="AMIDASE"/>
    <property type="match status" value="1"/>
</dbReference>
<feature type="compositionally biased region" description="Pro residues" evidence="1">
    <location>
        <begin position="788"/>
        <end position="799"/>
    </location>
</feature>
<dbReference type="PANTHER" id="PTHR42678:SF34">
    <property type="entry name" value="OS04G0183300 PROTEIN"/>
    <property type="match status" value="1"/>
</dbReference>
<dbReference type="Gene3D" id="3.90.1300.10">
    <property type="entry name" value="Amidase signature (AS) domain"/>
    <property type="match status" value="1"/>
</dbReference>
<evidence type="ECO:0000313" key="3">
    <source>
        <dbReference type="EMBL" id="EHN10107.1"/>
    </source>
</evidence>
<dbReference type="GO" id="GO:0016740">
    <property type="term" value="F:transferase activity"/>
    <property type="evidence" value="ECO:0007669"/>
    <property type="project" value="UniProtKB-KW"/>
</dbReference>
<reference evidence="3 4" key="1">
    <citation type="journal article" date="2013" name="Biodegradation">
        <title>Quantitative proteomic analysis of ibuprofen-degrading Patulibacter sp. strain I11.</title>
        <authorList>
            <person name="Almeida B."/>
            <person name="Kjeldal H."/>
            <person name="Lolas I."/>
            <person name="Knudsen A.D."/>
            <person name="Carvalho G."/>
            <person name="Nielsen K.L."/>
            <person name="Barreto Crespo M.T."/>
            <person name="Stensballe A."/>
            <person name="Nielsen J.L."/>
        </authorList>
    </citation>
    <scope>NUCLEOTIDE SEQUENCE [LARGE SCALE GENOMIC DNA]</scope>
    <source>
        <strain evidence="3 4">I11</strain>
    </source>
</reference>
<evidence type="ECO:0000313" key="4">
    <source>
        <dbReference type="Proteomes" id="UP000005143"/>
    </source>
</evidence>
<dbReference type="Pfam" id="PF01425">
    <property type="entry name" value="Amidase"/>
    <property type="match status" value="1"/>
</dbReference>
<comment type="caution">
    <text evidence="3">The sequence shown here is derived from an EMBL/GenBank/DDBJ whole genome shotgun (WGS) entry which is preliminary data.</text>
</comment>
<dbReference type="AlphaFoldDB" id="H0E8A6"/>
<evidence type="ECO:0000259" key="2">
    <source>
        <dbReference type="Pfam" id="PF01425"/>
    </source>
</evidence>
<dbReference type="SUPFAM" id="SSF75304">
    <property type="entry name" value="Amidase signature (AS) enzymes"/>
    <property type="match status" value="1"/>
</dbReference>
<dbReference type="InterPro" id="IPR036928">
    <property type="entry name" value="AS_sf"/>
</dbReference>
<evidence type="ECO:0000256" key="1">
    <source>
        <dbReference type="SAM" id="MobiDB-lite"/>
    </source>
</evidence>
<name>H0E8A6_9ACTN</name>
<dbReference type="GO" id="GO:0004040">
    <property type="term" value="F:amidase activity"/>
    <property type="evidence" value="ECO:0007669"/>
    <property type="project" value="UniProtKB-EC"/>
</dbReference>
<sequence length="916" mass="95156">MHNTSTGSLQGFGGLRVQVSGGPKERMDGVLLRGFGLRFDGVNRFETTKAVELGGVAITRAILIDRASSWARFLDSFTNTTKQAVTIEVAFGGQLGYGSAAGATGRSNQSAIATTSSGDQSITPADGWVEVANPSTLAGEAGRTNNGPVGVVLGTPGSGNLTRTGNFLVDPFLVPLAAGGEQANHVGFVNRLTIQPGQTRSIARFVVTGLSETRPLTSGAAIPAAGSQVAAVAATASALTAAPAFSDLSTAQFCAIANWNVSTLVTSADCTPARTPEVTVPLAAEPEPVTSSPYDVTGKSLTELQADMESGKTTSQEITRAYLDRIAAYDGGPFGFHSVITVAKDAMAQAKIADISRANGIKGPLLGIPILAKDIYDTKDMPTTGGSLVFDGYQPTKDAFQVAKLREAGAIILGKANLAEFATDGHFSPSAYGQVWNAFDASKSSIGSSGGSAVSVATSMAAAALGTQTGDSLWGPSSAASLVSLRGTDGMQSADGVMPLTFIQDYAGTIARTIPDLAALLQATAVPNPSDPLTHEADAHRPASWSAYLKDDALKGKTIGVPATAFDDPFGTTGTSDAMRAQFAHFTTAGATVKAIPDPPPAPTGVPGDRGYEGWRRWILDHPNNPYSDVPQITLNQKRVPLFRSTATTYTGTGPMTDAEVQGFIDYRKRYRAILAQWMDDNGVDAVAFPGELSDIHLNDSIQPSFGRRDPQSSAAGVPTVIFPAGRNDHGQPINLQLQGREFSDPELLGYAYAFEQVAKGKVETALTPPLKYVEGSKPQPIVVTPAAPPVTSPPPGSPTPISEAPSVPAKAGRVTVVSSSLRATSRGRFSVKLACSKGASSSCRVRVTIRRGGVALSRTTVTIASGRTRTVAFTAPRAVRRILARGSKATLLVSLSGRGGTTVAKARKVSLRGPR</sequence>
<keyword evidence="4" id="KW-1185">Reference proteome</keyword>
<protein>
    <submittedName>
        <fullName evidence="3">Glutamyl-tRNA amidotransferase subunit A</fullName>
        <ecNumber evidence="3">3.5.1.4</ecNumber>
    </submittedName>
</protein>
<proteinExistence type="predicted"/>
<feature type="region of interest" description="Disordered" evidence="1">
    <location>
        <begin position="788"/>
        <end position="808"/>
    </location>
</feature>